<dbReference type="PROSITE" id="PS51161">
    <property type="entry name" value="ATP_CONE"/>
    <property type="match status" value="1"/>
</dbReference>
<evidence type="ECO:0000256" key="13">
    <source>
        <dbReference type="RuleBase" id="RU364064"/>
    </source>
</evidence>
<dbReference type="EC" id="1.17.4.1" evidence="13"/>
<dbReference type="GO" id="GO:0009263">
    <property type="term" value="P:deoxyribonucleotide biosynthetic process"/>
    <property type="evidence" value="ECO:0007669"/>
    <property type="project" value="UniProtKB-KW"/>
</dbReference>
<dbReference type="PRINTS" id="PR01183">
    <property type="entry name" value="RIBORDTASEM1"/>
</dbReference>
<dbReference type="GO" id="GO:0004748">
    <property type="term" value="F:ribonucleoside-diphosphate reductase activity, thioredoxin disulfide as acceptor"/>
    <property type="evidence" value="ECO:0007669"/>
    <property type="project" value="UniProtKB-EC"/>
</dbReference>
<evidence type="ECO:0000256" key="11">
    <source>
        <dbReference type="ARBA" id="ARBA00047754"/>
    </source>
</evidence>
<evidence type="ECO:0000313" key="15">
    <source>
        <dbReference type="EMBL" id="PIU99593.1"/>
    </source>
</evidence>
<dbReference type="InterPro" id="IPR050862">
    <property type="entry name" value="RdRp_reductase_class-2"/>
</dbReference>
<dbReference type="EMBL" id="PEVG01000018">
    <property type="protein sequence ID" value="PIU99593.1"/>
    <property type="molecule type" value="Genomic_DNA"/>
</dbReference>
<keyword evidence="6 12" id="KW-0067">ATP-binding</keyword>
<evidence type="ECO:0000259" key="14">
    <source>
        <dbReference type="PROSITE" id="PS51161"/>
    </source>
</evidence>
<proteinExistence type="inferred from homology"/>
<evidence type="ECO:0000256" key="5">
    <source>
        <dbReference type="ARBA" id="ARBA00022741"/>
    </source>
</evidence>
<evidence type="ECO:0000313" key="16">
    <source>
        <dbReference type="Proteomes" id="UP000228561"/>
    </source>
</evidence>
<dbReference type="UniPathway" id="UPA00326"/>
<dbReference type="GO" id="GO:0031419">
    <property type="term" value="F:cobalamin binding"/>
    <property type="evidence" value="ECO:0007669"/>
    <property type="project" value="UniProtKB-KW"/>
</dbReference>
<comment type="similarity">
    <text evidence="2 13">Belongs to the ribonucleoside diphosphate reductase class-2 family.</text>
</comment>
<dbReference type="Gene3D" id="3.20.70.20">
    <property type="match status" value="1"/>
</dbReference>
<keyword evidence="8" id="KW-0215">Deoxyribonucleotide synthesis</keyword>
<keyword evidence="3 13" id="KW-0846">Cobalamin</keyword>
<dbReference type="InterPro" id="IPR013344">
    <property type="entry name" value="RNR_NrdJ/NrdZ"/>
</dbReference>
<keyword evidence="5 12" id="KW-0547">Nucleotide-binding</keyword>
<protein>
    <recommendedName>
        <fullName evidence="13">Vitamin B12-dependent ribonucleotide reductase</fullName>
        <ecNumber evidence="13">1.17.4.1</ecNumber>
    </recommendedName>
</protein>
<evidence type="ECO:0000256" key="3">
    <source>
        <dbReference type="ARBA" id="ARBA00022628"/>
    </source>
</evidence>
<dbReference type="PANTHER" id="PTHR43371">
    <property type="entry name" value="VITAMIN B12-DEPENDENT RIBONUCLEOTIDE REDUCTASE"/>
    <property type="match status" value="1"/>
</dbReference>
<dbReference type="CDD" id="cd02888">
    <property type="entry name" value="RNR_II_dimer"/>
    <property type="match status" value="1"/>
</dbReference>
<comment type="function">
    <text evidence="13">Catalyzes the reduction of ribonucleotides to deoxyribonucleotides. May function to provide a pool of deoxyribonucleotide precursors for DNA repair during oxygen limitation and/or for immediate growth after restoration of oxygen.</text>
</comment>
<evidence type="ECO:0000256" key="4">
    <source>
        <dbReference type="ARBA" id="ARBA00022634"/>
    </source>
</evidence>
<dbReference type="NCBIfam" id="TIGR02504">
    <property type="entry name" value="NrdJ_Z"/>
    <property type="match status" value="1"/>
</dbReference>
<keyword evidence="10 13" id="KW-0170">Cobalt</keyword>
<comment type="cofactor">
    <cofactor evidence="1 13">
        <name>adenosylcob(III)alamin</name>
        <dbReference type="ChEBI" id="CHEBI:18408"/>
    </cofactor>
</comment>
<evidence type="ECO:0000256" key="8">
    <source>
        <dbReference type="ARBA" id="ARBA00023116"/>
    </source>
</evidence>
<evidence type="ECO:0000256" key="6">
    <source>
        <dbReference type="ARBA" id="ARBA00022840"/>
    </source>
</evidence>
<dbReference type="Pfam" id="PF00317">
    <property type="entry name" value="Ribonuc_red_lgN"/>
    <property type="match status" value="1"/>
</dbReference>
<evidence type="ECO:0000256" key="1">
    <source>
        <dbReference type="ARBA" id="ARBA00001922"/>
    </source>
</evidence>
<comment type="catalytic activity">
    <reaction evidence="11 13">
        <text>a 2'-deoxyribonucleoside 5'-diphosphate + [thioredoxin]-disulfide + H2O = a ribonucleoside 5'-diphosphate + [thioredoxin]-dithiol</text>
        <dbReference type="Rhea" id="RHEA:23252"/>
        <dbReference type="Rhea" id="RHEA-COMP:10698"/>
        <dbReference type="Rhea" id="RHEA-COMP:10700"/>
        <dbReference type="ChEBI" id="CHEBI:15377"/>
        <dbReference type="ChEBI" id="CHEBI:29950"/>
        <dbReference type="ChEBI" id="CHEBI:50058"/>
        <dbReference type="ChEBI" id="CHEBI:57930"/>
        <dbReference type="ChEBI" id="CHEBI:73316"/>
        <dbReference type="EC" id="1.17.4.1"/>
    </reaction>
</comment>
<dbReference type="SUPFAM" id="SSF48168">
    <property type="entry name" value="R1 subunit of ribonucleotide reductase, N-terminal domain"/>
    <property type="match status" value="1"/>
</dbReference>
<reference evidence="16" key="1">
    <citation type="submission" date="2017-09" db="EMBL/GenBank/DDBJ databases">
        <title>Depth-based differentiation of microbial function through sediment-hosted aquifers and enrichment of novel symbionts in the deep terrestrial subsurface.</title>
        <authorList>
            <person name="Probst A.J."/>
            <person name="Ladd B."/>
            <person name="Jarett J.K."/>
            <person name="Geller-Mcgrath D.E."/>
            <person name="Sieber C.M.K."/>
            <person name="Emerson J.B."/>
            <person name="Anantharaman K."/>
            <person name="Thomas B.C."/>
            <person name="Malmstrom R."/>
            <person name="Stieglmeier M."/>
            <person name="Klingl A."/>
            <person name="Woyke T."/>
            <person name="Ryan C.M."/>
            <person name="Banfield J.F."/>
        </authorList>
    </citation>
    <scope>NUCLEOTIDE SEQUENCE [LARGE SCALE GENOMIC DNA]</scope>
</reference>
<dbReference type="InterPro" id="IPR008926">
    <property type="entry name" value="RNR_R1-su_N"/>
</dbReference>
<organism evidence="15 16">
    <name type="scientific">Candidatus Tagabacteria bacterium CG03_land_8_20_14_0_80_41_22</name>
    <dbReference type="NCBI Taxonomy" id="1975020"/>
    <lineage>
        <taxon>Bacteria</taxon>
        <taxon>Candidatus Tagaibacteriota</taxon>
    </lineage>
</organism>
<evidence type="ECO:0000256" key="2">
    <source>
        <dbReference type="ARBA" id="ARBA00007405"/>
    </source>
</evidence>
<evidence type="ECO:0000256" key="12">
    <source>
        <dbReference type="PROSITE-ProRule" id="PRU00492"/>
    </source>
</evidence>
<dbReference type="InterPro" id="IPR005144">
    <property type="entry name" value="ATP-cone_dom"/>
</dbReference>
<dbReference type="InterPro" id="IPR000788">
    <property type="entry name" value="RNR_lg_C"/>
</dbReference>
<name>A0A2M7B926_9BACT</name>
<keyword evidence="9" id="KW-1015">Disulfide bond</keyword>
<evidence type="ECO:0000256" key="10">
    <source>
        <dbReference type="ARBA" id="ARBA00023285"/>
    </source>
</evidence>
<dbReference type="GO" id="GO:0071897">
    <property type="term" value="P:DNA biosynthetic process"/>
    <property type="evidence" value="ECO:0007669"/>
    <property type="project" value="UniProtKB-KW"/>
</dbReference>
<evidence type="ECO:0000256" key="7">
    <source>
        <dbReference type="ARBA" id="ARBA00023002"/>
    </source>
</evidence>
<dbReference type="SUPFAM" id="SSF51998">
    <property type="entry name" value="PFL-like glycyl radical enzymes"/>
    <property type="match status" value="1"/>
</dbReference>
<dbReference type="AlphaFoldDB" id="A0A2M7B926"/>
<gene>
    <name evidence="15" type="ORF">COS58_01650</name>
</gene>
<dbReference type="Pfam" id="PF02867">
    <property type="entry name" value="Ribonuc_red_lgC"/>
    <property type="match status" value="1"/>
</dbReference>
<dbReference type="GO" id="GO:0005524">
    <property type="term" value="F:ATP binding"/>
    <property type="evidence" value="ECO:0007669"/>
    <property type="project" value="UniProtKB-UniRule"/>
</dbReference>
<feature type="domain" description="ATP-cone" evidence="14">
    <location>
        <begin position="3"/>
        <end position="98"/>
    </location>
</feature>
<dbReference type="Pfam" id="PF03477">
    <property type="entry name" value="ATP-cone"/>
    <property type="match status" value="1"/>
</dbReference>
<keyword evidence="7 13" id="KW-0560">Oxidoreductase</keyword>
<comment type="caution">
    <text evidence="15">The sequence shown here is derived from an EMBL/GenBank/DDBJ whole genome shotgun (WGS) entry which is preliminary data.</text>
</comment>
<dbReference type="Proteomes" id="UP000228561">
    <property type="component" value="Unassembled WGS sequence"/>
</dbReference>
<sequence>MPKKIKKRDGRVVDFNIDRIATAIYKAMEASGQPNRKVAKELAKGAVEALVKKHKRVANFVPTIEEIQDFVEGVLIERGYAKVAKCYILYRQKRAEIRREKQKILDKEEIDDIDKRFDVNALRVLRSRYLRKDDSDKVIESPSELFERVALHVTLPEILYDERVSEGVEKRNYAKPEMGASESGKMSDEEARAFEGKLFLGKHILNIFHIKGLYYLFARFERGGKIKITWEKLVEMFKKNEFAKYEKTFDEFYDLMISRSFMPNTPALANFGSYLGMGSACFALDIDDSIEGIMDTLKNAAIVFKSGGGLGYNFAKLRPEGDFIKTTGGTSSGPISFMRLFDTMTDVVKQGGIRRGANMGILNSNHPDIEKFIVAKKGNKSLKNFNISVLIMDDFWECYKKNKPYSLVNPRTGKTTRSVSPNFLLEEIAYQAWESAEPGVLFYDRINEFNPFLKSLGPIVTTNPCGELLLYPNESCNLGSLNIWSFIKTDFQDRKTLDWNRLSKAIKIGVRFLDNVIDINILPLKEIEEMTLNTRKIGLGIMGLGDLLYDLKVQFNSEKGRALMEKIIEFVNYHSKCASIELSKNRGAFPYFEKSFYTEGRLPFRGFHDKKSWHFDWEKVSGDIQKFGIRNSYTTVIAPTGSISMIAGCSSGIEPVYSLAFQKNVAIGSFYFINPVFERLMLREGLFDDVLIRDVVSSHGSVQNVHYIPNNFKKIFVTSHDISPEDHIKTLAIFQKWVDSSVSKTNNFPASATAEDVKKSYILAYELGCKGITVFRDTSIVDQVLVVAESGEKIAGKSKEETGLVRIKDEKAEGMAIYRDPSVLGKISENGSNGISSDAQNGNGKLKKCPKCSADLAFREGCTSCPVCGWGLCV</sequence>
<dbReference type="InterPro" id="IPR013509">
    <property type="entry name" value="RNR_lsu_N"/>
</dbReference>
<dbReference type="PANTHER" id="PTHR43371:SF1">
    <property type="entry name" value="RIBONUCLEOSIDE-DIPHOSPHATE REDUCTASE"/>
    <property type="match status" value="1"/>
</dbReference>
<evidence type="ECO:0000256" key="9">
    <source>
        <dbReference type="ARBA" id="ARBA00023157"/>
    </source>
</evidence>
<accession>A0A2M7B926</accession>
<keyword evidence="4 13" id="KW-0237">DNA synthesis</keyword>